<name>A0A3S9Q015_9ACTO</name>
<evidence type="ECO:0000313" key="6">
    <source>
        <dbReference type="EMBL" id="AZQ77908.1"/>
    </source>
</evidence>
<evidence type="ECO:0000313" key="7">
    <source>
        <dbReference type="Proteomes" id="UP000280344"/>
    </source>
</evidence>
<dbReference type="AlphaFoldDB" id="A0A3S9Q015"/>
<dbReference type="InterPro" id="IPR050109">
    <property type="entry name" value="HTH-type_TetR-like_transc_reg"/>
</dbReference>
<dbReference type="Proteomes" id="UP000280344">
    <property type="component" value="Chromosome"/>
</dbReference>
<dbReference type="PROSITE" id="PS01081">
    <property type="entry name" value="HTH_TETR_1"/>
    <property type="match status" value="1"/>
</dbReference>
<sequence>MNLVQKSEPGLRERKREATTAAIEHGAVDAVEELGYDDTTVDEICRRADISPRTFFNYFPSKDAAIAGLPLTVAGTDGVDEILADTSQPIVIRLASIVELALTPELLHDDLTRRRGQLLKKYPQLHEFHLAGISAYISELSALLTDRLTSHPEERSINSGLAVENEAHLTVELVGTALRYTIRCWVDQPPTAPHAWSDDLKQALDFMSLILRRNS</sequence>
<evidence type="ECO:0000256" key="2">
    <source>
        <dbReference type="ARBA" id="ARBA00023125"/>
    </source>
</evidence>
<keyword evidence="7" id="KW-1185">Reference proteome</keyword>
<dbReference type="InterPro" id="IPR001647">
    <property type="entry name" value="HTH_TetR"/>
</dbReference>
<gene>
    <name evidence="6" type="ORF">EJ997_11745</name>
</gene>
<evidence type="ECO:0000256" key="3">
    <source>
        <dbReference type="ARBA" id="ARBA00023163"/>
    </source>
</evidence>
<dbReference type="OrthoDB" id="8688418at2"/>
<reference evidence="6 7" key="1">
    <citation type="submission" date="2018-12" db="EMBL/GenBank/DDBJ databases">
        <title>Complete genome sequence of Flaviflexus sp. H23T48.</title>
        <authorList>
            <person name="Bae J.-W."/>
            <person name="Lee J.-Y."/>
        </authorList>
    </citation>
    <scope>NUCLEOTIDE SEQUENCE [LARGE SCALE GENOMIC DNA]</scope>
    <source>
        <strain evidence="6 7">H23T48</strain>
    </source>
</reference>
<proteinExistence type="predicted"/>
<dbReference type="KEGG" id="flh:EJ997_11745"/>
<dbReference type="EMBL" id="CP034593">
    <property type="protein sequence ID" value="AZQ77908.1"/>
    <property type="molecule type" value="Genomic_DNA"/>
</dbReference>
<keyword evidence="3" id="KW-0804">Transcription</keyword>
<dbReference type="GO" id="GO:0003700">
    <property type="term" value="F:DNA-binding transcription factor activity"/>
    <property type="evidence" value="ECO:0007669"/>
    <property type="project" value="TreeGrafter"/>
</dbReference>
<dbReference type="PANTHER" id="PTHR30055">
    <property type="entry name" value="HTH-TYPE TRANSCRIPTIONAL REGULATOR RUTR"/>
    <property type="match status" value="1"/>
</dbReference>
<dbReference type="Gene3D" id="1.10.357.10">
    <property type="entry name" value="Tetracycline Repressor, domain 2"/>
    <property type="match status" value="1"/>
</dbReference>
<dbReference type="PROSITE" id="PS50977">
    <property type="entry name" value="HTH_TETR_2"/>
    <property type="match status" value="1"/>
</dbReference>
<feature type="domain" description="HTH tetR-type" evidence="5">
    <location>
        <begin position="17"/>
        <end position="77"/>
    </location>
</feature>
<keyword evidence="2 4" id="KW-0238">DNA-binding</keyword>
<keyword evidence="1" id="KW-0805">Transcription regulation</keyword>
<dbReference type="InterPro" id="IPR009057">
    <property type="entry name" value="Homeodomain-like_sf"/>
</dbReference>
<feature type="DNA-binding region" description="H-T-H motif" evidence="4">
    <location>
        <begin position="40"/>
        <end position="59"/>
    </location>
</feature>
<dbReference type="SUPFAM" id="SSF46689">
    <property type="entry name" value="Homeodomain-like"/>
    <property type="match status" value="1"/>
</dbReference>
<evidence type="ECO:0000259" key="5">
    <source>
        <dbReference type="PROSITE" id="PS50977"/>
    </source>
</evidence>
<dbReference type="PANTHER" id="PTHR30055:SF234">
    <property type="entry name" value="HTH-TYPE TRANSCRIPTIONAL REGULATOR BETI"/>
    <property type="match status" value="1"/>
</dbReference>
<dbReference type="GO" id="GO:0000976">
    <property type="term" value="F:transcription cis-regulatory region binding"/>
    <property type="evidence" value="ECO:0007669"/>
    <property type="project" value="TreeGrafter"/>
</dbReference>
<evidence type="ECO:0000256" key="4">
    <source>
        <dbReference type="PROSITE-ProRule" id="PRU00335"/>
    </source>
</evidence>
<evidence type="ECO:0000256" key="1">
    <source>
        <dbReference type="ARBA" id="ARBA00023015"/>
    </source>
</evidence>
<dbReference type="InterPro" id="IPR023772">
    <property type="entry name" value="DNA-bd_HTH_TetR-type_CS"/>
</dbReference>
<organism evidence="6 7">
    <name type="scientific">Flaviflexus ciconiae</name>
    <dbReference type="NCBI Taxonomy" id="2496867"/>
    <lineage>
        <taxon>Bacteria</taxon>
        <taxon>Bacillati</taxon>
        <taxon>Actinomycetota</taxon>
        <taxon>Actinomycetes</taxon>
        <taxon>Actinomycetales</taxon>
        <taxon>Actinomycetaceae</taxon>
        <taxon>Flaviflexus</taxon>
    </lineage>
</organism>
<protein>
    <submittedName>
        <fullName evidence="6">TetR/AcrR family transcriptional regulator</fullName>
    </submittedName>
</protein>
<dbReference type="Pfam" id="PF00440">
    <property type="entry name" value="TetR_N"/>
    <property type="match status" value="1"/>
</dbReference>
<accession>A0A3S9Q015</accession>